<organism evidence="8 9">
    <name type="scientific">Sphingorhabdus lutea</name>
    <dbReference type="NCBI Taxonomy" id="1913578"/>
    <lineage>
        <taxon>Bacteria</taxon>
        <taxon>Pseudomonadati</taxon>
        <taxon>Pseudomonadota</taxon>
        <taxon>Alphaproteobacteria</taxon>
        <taxon>Sphingomonadales</taxon>
        <taxon>Sphingomonadaceae</taxon>
        <taxon>Sphingorhabdus</taxon>
    </lineage>
</organism>
<evidence type="ECO:0000256" key="4">
    <source>
        <dbReference type="ARBA" id="ARBA00022847"/>
    </source>
</evidence>
<dbReference type="InterPro" id="IPR001046">
    <property type="entry name" value="NRAMP_fam"/>
</dbReference>
<dbReference type="Proteomes" id="UP000242561">
    <property type="component" value="Chromosome"/>
</dbReference>
<keyword evidence="3 7" id="KW-0812">Transmembrane</keyword>
<dbReference type="Pfam" id="PF01566">
    <property type="entry name" value="Nramp"/>
    <property type="match status" value="1"/>
</dbReference>
<dbReference type="GO" id="GO:0034755">
    <property type="term" value="P:iron ion transmembrane transport"/>
    <property type="evidence" value="ECO:0007669"/>
    <property type="project" value="TreeGrafter"/>
</dbReference>
<evidence type="ECO:0008006" key="10">
    <source>
        <dbReference type="Google" id="ProtNLM"/>
    </source>
</evidence>
<dbReference type="PANTHER" id="PTHR11706:SF33">
    <property type="entry name" value="NATURAL RESISTANCE-ASSOCIATED MACROPHAGE PROTEIN 2"/>
    <property type="match status" value="1"/>
</dbReference>
<evidence type="ECO:0000256" key="6">
    <source>
        <dbReference type="ARBA" id="ARBA00023136"/>
    </source>
</evidence>
<evidence type="ECO:0000256" key="2">
    <source>
        <dbReference type="ARBA" id="ARBA00022448"/>
    </source>
</evidence>
<evidence type="ECO:0000256" key="3">
    <source>
        <dbReference type="ARBA" id="ARBA00022692"/>
    </source>
</evidence>
<dbReference type="GO" id="GO:0015086">
    <property type="term" value="F:cadmium ion transmembrane transporter activity"/>
    <property type="evidence" value="ECO:0007669"/>
    <property type="project" value="TreeGrafter"/>
</dbReference>
<feature type="transmembrane region" description="Helical" evidence="7">
    <location>
        <begin position="353"/>
        <end position="374"/>
    </location>
</feature>
<keyword evidence="6 7" id="KW-0472">Membrane</keyword>
<feature type="transmembrane region" description="Helical" evidence="7">
    <location>
        <begin position="324"/>
        <end position="347"/>
    </location>
</feature>
<keyword evidence="4" id="KW-0769">Symport</keyword>
<feature type="transmembrane region" description="Helical" evidence="7">
    <location>
        <begin position="15"/>
        <end position="36"/>
    </location>
</feature>
<keyword evidence="2" id="KW-0813">Transport</keyword>
<dbReference type="EMBL" id="CP018154">
    <property type="protein sequence ID" value="APG63744.1"/>
    <property type="molecule type" value="Genomic_DNA"/>
</dbReference>
<gene>
    <name evidence="8" type="ORF">LPB140_09155</name>
</gene>
<reference evidence="8 9" key="1">
    <citation type="submission" date="2016-11" db="EMBL/GenBank/DDBJ databases">
        <title>Sphingorhabdus sp. LPB0140, isolated from marine environment.</title>
        <authorList>
            <person name="Kim E."/>
            <person name="Yi H."/>
        </authorList>
    </citation>
    <scope>NUCLEOTIDE SEQUENCE [LARGE SCALE GENOMIC DNA]</scope>
    <source>
        <strain evidence="8 9">LPB0140</strain>
    </source>
</reference>
<name>A0A1L3JF53_9SPHN</name>
<dbReference type="KEGG" id="sphl:LPB140_09155"/>
<evidence type="ECO:0000313" key="9">
    <source>
        <dbReference type="Proteomes" id="UP000242561"/>
    </source>
</evidence>
<evidence type="ECO:0000256" key="7">
    <source>
        <dbReference type="SAM" id="Phobius"/>
    </source>
</evidence>
<dbReference type="GO" id="GO:0005886">
    <property type="term" value="C:plasma membrane"/>
    <property type="evidence" value="ECO:0007669"/>
    <property type="project" value="TreeGrafter"/>
</dbReference>
<feature type="transmembrane region" description="Helical" evidence="7">
    <location>
        <begin position="231"/>
        <end position="252"/>
    </location>
</feature>
<comment type="subcellular location">
    <subcellularLocation>
        <location evidence="1">Membrane</location>
        <topology evidence="1">Multi-pass membrane protein</topology>
    </subcellularLocation>
</comment>
<proteinExistence type="predicted"/>
<evidence type="ECO:0000256" key="5">
    <source>
        <dbReference type="ARBA" id="ARBA00022989"/>
    </source>
</evidence>
<dbReference type="GO" id="GO:0005384">
    <property type="term" value="F:manganese ion transmembrane transporter activity"/>
    <property type="evidence" value="ECO:0007669"/>
    <property type="project" value="TreeGrafter"/>
</dbReference>
<evidence type="ECO:0000313" key="8">
    <source>
        <dbReference type="EMBL" id="APG63744.1"/>
    </source>
</evidence>
<evidence type="ECO:0000256" key="1">
    <source>
        <dbReference type="ARBA" id="ARBA00004141"/>
    </source>
</evidence>
<feature type="transmembrane region" description="Helical" evidence="7">
    <location>
        <begin position="86"/>
        <end position="103"/>
    </location>
</feature>
<accession>A0A1L3JF53</accession>
<protein>
    <recommendedName>
        <fullName evidence="10">Divalent metal cation transporter</fullName>
    </recommendedName>
</protein>
<dbReference type="PANTHER" id="PTHR11706">
    <property type="entry name" value="SOLUTE CARRIER PROTEIN FAMILY 11 MEMBER"/>
    <property type="match status" value="1"/>
</dbReference>
<sequence length="413" mass="43225">MGIGKALLQYRPGPAMLVSAAFIGPGTVTICTLSGVKFGYSLLWVMLFATFATIILQNLASHVAIILQKGLGEAILDALPNKLTKILFSIILITALFVGNSAYESGNIAGVMMGINAINPQITPSLLPLLVGGFVILMVFFGAQKWLEKILIAIVVVMSISFLISLIIVKPNFALMMGGFIPNLSDENLFTAIALVGTTIVPYNLFLHAALSKKHWKSADKLTEANVENAVSISLGGLVSMAIIATAAAAFFGNNIEIQSAADMAGQMRPLFGDVAQYALGAGLFAAGLTSAITAPMATAYIACEITGAQGKNYEQILFKSTAILVAAIGTALASLGIKPVEIITIAQFANGLLLPIVALFLMILITSSSALAAHRPGKIKIISGWVILIFCTFLGAKSLLGAESLTHILGLS</sequence>
<dbReference type="AlphaFoldDB" id="A0A1L3JF53"/>
<feature type="transmembrane region" description="Helical" evidence="7">
    <location>
        <begin position="278"/>
        <end position="303"/>
    </location>
</feature>
<dbReference type="PRINTS" id="PR00447">
    <property type="entry name" value="NATRESASSCMP"/>
</dbReference>
<feature type="transmembrane region" description="Helical" evidence="7">
    <location>
        <begin position="386"/>
        <end position="403"/>
    </location>
</feature>
<dbReference type="STRING" id="1913578.LPB140_09155"/>
<keyword evidence="5 7" id="KW-1133">Transmembrane helix</keyword>
<feature type="transmembrane region" description="Helical" evidence="7">
    <location>
        <begin position="189"/>
        <end position="211"/>
    </location>
</feature>
<dbReference type="GO" id="GO:0015293">
    <property type="term" value="F:symporter activity"/>
    <property type="evidence" value="ECO:0007669"/>
    <property type="project" value="UniProtKB-KW"/>
</dbReference>
<feature type="transmembrane region" description="Helical" evidence="7">
    <location>
        <begin position="150"/>
        <end position="169"/>
    </location>
</feature>
<feature type="transmembrane region" description="Helical" evidence="7">
    <location>
        <begin position="42"/>
        <end position="65"/>
    </location>
</feature>
<keyword evidence="9" id="KW-1185">Reference proteome</keyword>
<feature type="transmembrane region" description="Helical" evidence="7">
    <location>
        <begin position="123"/>
        <end position="143"/>
    </location>
</feature>